<protein>
    <submittedName>
        <fullName evidence="2">Uncharacterized protein</fullName>
    </submittedName>
</protein>
<evidence type="ECO:0000313" key="2">
    <source>
        <dbReference type="EMBL" id="MED6238638.1"/>
    </source>
</evidence>
<keyword evidence="3" id="KW-1185">Reference proteome</keyword>
<reference evidence="2 3" key="1">
    <citation type="submission" date="2021-07" db="EMBL/GenBank/DDBJ databases">
        <authorList>
            <person name="Palmer J.M."/>
        </authorList>
    </citation>
    <scope>NUCLEOTIDE SEQUENCE [LARGE SCALE GENOMIC DNA]</scope>
    <source>
        <strain evidence="2 3">AT_MEX2019</strain>
        <tissue evidence="2">Muscle</tissue>
    </source>
</reference>
<organism evidence="2 3">
    <name type="scientific">Ataeniobius toweri</name>
    <dbReference type="NCBI Taxonomy" id="208326"/>
    <lineage>
        <taxon>Eukaryota</taxon>
        <taxon>Metazoa</taxon>
        <taxon>Chordata</taxon>
        <taxon>Craniata</taxon>
        <taxon>Vertebrata</taxon>
        <taxon>Euteleostomi</taxon>
        <taxon>Actinopterygii</taxon>
        <taxon>Neopterygii</taxon>
        <taxon>Teleostei</taxon>
        <taxon>Neoteleostei</taxon>
        <taxon>Acanthomorphata</taxon>
        <taxon>Ovalentaria</taxon>
        <taxon>Atherinomorphae</taxon>
        <taxon>Cyprinodontiformes</taxon>
        <taxon>Goodeidae</taxon>
        <taxon>Ataeniobius</taxon>
    </lineage>
</organism>
<accession>A0ABU7AKU8</accession>
<feature type="compositionally biased region" description="Polar residues" evidence="1">
    <location>
        <begin position="91"/>
        <end position="107"/>
    </location>
</feature>
<feature type="region of interest" description="Disordered" evidence="1">
    <location>
        <begin position="91"/>
        <end position="113"/>
    </location>
</feature>
<dbReference type="EMBL" id="JAHUTI010020303">
    <property type="protein sequence ID" value="MED6238638.1"/>
    <property type="molecule type" value="Genomic_DNA"/>
</dbReference>
<dbReference type="Proteomes" id="UP001345963">
    <property type="component" value="Unassembled WGS sequence"/>
</dbReference>
<comment type="caution">
    <text evidence="2">The sequence shown here is derived from an EMBL/GenBank/DDBJ whole genome shotgun (WGS) entry which is preliminary data.</text>
</comment>
<sequence length="124" mass="14181">MYRLCFIYDSSPCIRYVWNQVNSCNTESLSLKQNISGLKLLDHNSNSYVWHPQRNAIPQVKHGCRGVIKPKGVCWTAKEVFNFSNLAVNPRTHPNQQKHSSIGSQLKSRTKCDRKYVGSPREGC</sequence>
<evidence type="ECO:0000313" key="3">
    <source>
        <dbReference type="Proteomes" id="UP001345963"/>
    </source>
</evidence>
<evidence type="ECO:0000256" key="1">
    <source>
        <dbReference type="SAM" id="MobiDB-lite"/>
    </source>
</evidence>
<name>A0ABU7AKU8_9TELE</name>
<gene>
    <name evidence="2" type="ORF">ATANTOWER_026619</name>
</gene>
<proteinExistence type="predicted"/>